<keyword evidence="13" id="KW-1185">Reference proteome</keyword>
<comment type="similarity">
    <text evidence="3 10">Belongs to the FKBP-type PPIase family.</text>
</comment>
<comment type="function">
    <text evidence="8">Also involved in hydrogenase metallocenter assembly, probably by participating in the nickel insertion step. This function in hydrogenase biosynthesis requires chaperone activity and the presence of the metal-binding domain, but not PPIase activity.</text>
</comment>
<evidence type="ECO:0000256" key="4">
    <source>
        <dbReference type="ARBA" id="ARBA00022490"/>
    </source>
</evidence>
<dbReference type="PANTHER" id="PTHR47861">
    <property type="entry name" value="FKBP-TYPE PEPTIDYL-PROLYL CIS-TRANS ISOMERASE SLYD"/>
    <property type="match status" value="1"/>
</dbReference>
<dbReference type="PROSITE" id="PS50059">
    <property type="entry name" value="FKBP_PPIASE"/>
    <property type="match status" value="1"/>
</dbReference>
<feature type="domain" description="PPIase FKBP-type" evidence="11">
    <location>
        <begin position="4"/>
        <end position="79"/>
    </location>
</feature>
<dbReference type="Proteomes" id="UP001500021">
    <property type="component" value="Unassembled WGS sequence"/>
</dbReference>
<evidence type="ECO:0000256" key="3">
    <source>
        <dbReference type="ARBA" id="ARBA00006577"/>
    </source>
</evidence>
<evidence type="ECO:0000256" key="8">
    <source>
        <dbReference type="ARBA" id="ARBA00037071"/>
    </source>
</evidence>
<dbReference type="EMBL" id="BAAAFA010000011">
    <property type="protein sequence ID" value="GAA0822242.1"/>
    <property type="molecule type" value="Genomic_DNA"/>
</dbReference>
<gene>
    <name evidence="12" type="ORF">GCM10009111_30230</name>
</gene>
<keyword evidence="4" id="KW-0963">Cytoplasm</keyword>
<evidence type="ECO:0000313" key="12">
    <source>
        <dbReference type="EMBL" id="GAA0822242.1"/>
    </source>
</evidence>
<reference evidence="12 13" key="1">
    <citation type="journal article" date="2019" name="Int. J. Syst. Evol. Microbiol.">
        <title>The Global Catalogue of Microorganisms (GCM) 10K type strain sequencing project: providing services to taxonomists for standard genome sequencing and annotation.</title>
        <authorList>
            <consortium name="The Broad Institute Genomics Platform"/>
            <consortium name="The Broad Institute Genome Sequencing Center for Infectious Disease"/>
            <person name="Wu L."/>
            <person name="Ma J."/>
        </authorList>
    </citation>
    <scope>NUCLEOTIDE SEQUENCE [LARGE SCALE GENOMIC DNA]</scope>
    <source>
        <strain evidence="12 13">JCM 15608</strain>
    </source>
</reference>
<evidence type="ECO:0000259" key="11">
    <source>
        <dbReference type="PROSITE" id="PS50059"/>
    </source>
</evidence>
<dbReference type="Pfam" id="PF00254">
    <property type="entry name" value="FKBP_C"/>
    <property type="match status" value="1"/>
</dbReference>
<keyword evidence="6" id="KW-0143">Chaperone</keyword>
<proteinExistence type="inferred from homology"/>
<evidence type="ECO:0000256" key="6">
    <source>
        <dbReference type="ARBA" id="ARBA00023186"/>
    </source>
</evidence>
<dbReference type="PANTHER" id="PTHR47861:SF3">
    <property type="entry name" value="FKBP-TYPE PEPTIDYL-PROLYL CIS-TRANS ISOMERASE SLYD"/>
    <property type="match status" value="1"/>
</dbReference>
<evidence type="ECO:0000256" key="1">
    <source>
        <dbReference type="ARBA" id="ARBA00000971"/>
    </source>
</evidence>
<dbReference type="InterPro" id="IPR046357">
    <property type="entry name" value="PPIase_dom_sf"/>
</dbReference>
<evidence type="ECO:0000256" key="7">
    <source>
        <dbReference type="ARBA" id="ARBA00023235"/>
    </source>
</evidence>
<evidence type="ECO:0000313" key="13">
    <source>
        <dbReference type="Proteomes" id="UP001500021"/>
    </source>
</evidence>
<dbReference type="GO" id="GO:0016853">
    <property type="term" value="F:isomerase activity"/>
    <property type="evidence" value="ECO:0007669"/>
    <property type="project" value="UniProtKB-KW"/>
</dbReference>
<comment type="caution">
    <text evidence="12">The sequence shown here is derived from an EMBL/GenBank/DDBJ whole genome shotgun (WGS) entry which is preliminary data.</text>
</comment>
<dbReference type="RefSeq" id="WP_343818554.1">
    <property type="nucleotide sequence ID" value="NZ_BAAAFA010000011.1"/>
</dbReference>
<dbReference type="Gene3D" id="3.10.50.40">
    <property type="match status" value="1"/>
</dbReference>
<sequence>MNIADKTVAQFHYILKDEAGNEIESSHGHEPLAYLHGANNTLPGLEKALTDKATGDKFTVTLQPEEAYGERNETLVERVSAKHLHGLPSKNAKWQPGMIAIVQTEQGQRQVTVVKTGKFMVTVDINPPLAGKVLTFDIEVLDVRAATEEEIQHGHVHNGSCGHDH</sequence>
<accession>A0ABN1LA50</accession>
<keyword evidence="7 9" id="KW-0413">Isomerase</keyword>
<dbReference type="InterPro" id="IPR048261">
    <property type="entry name" value="SlpA/SlyD-like_ins_sf"/>
</dbReference>
<dbReference type="EC" id="5.2.1.8" evidence="10"/>
<evidence type="ECO:0000256" key="2">
    <source>
        <dbReference type="ARBA" id="ARBA00004496"/>
    </source>
</evidence>
<dbReference type="InterPro" id="IPR001179">
    <property type="entry name" value="PPIase_FKBP_dom"/>
</dbReference>
<keyword evidence="5 9" id="KW-0697">Rotamase</keyword>
<organism evidence="12 13">
    <name type="scientific">Colwellia asteriadis</name>
    <dbReference type="NCBI Taxonomy" id="517723"/>
    <lineage>
        <taxon>Bacteria</taxon>
        <taxon>Pseudomonadati</taxon>
        <taxon>Pseudomonadota</taxon>
        <taxon>Gammaproteobacteria</taxon>
        <taxon>Alteromonadales</taxon>
        <taxon>Colwelliaceae</taxon>
        <taxon>Colwellia</taxon>
    </lineage>
</organism>
<comment type="subcellular location">
    <subcellularLocation>
        <location evidence="2">Cytoplasm</location>
    </subcellularLocation>
</comment>
<comment type="catalytic activity">
    <reaction evidence="1 9 10">
        <text>[protein]-peptidylproline (omega=180) = [protein]-peptidylproline (omega=0)</text>
        <dbReference type="Rhea" id="RHEA:16237"/>
        <dbReference type="Rhea" id="RHEA-COMP:10747"/>
        <dbReference type="Rhea" id="RHEA-COMP:10748"/>
        <dbReference type="ChEBI" id="CHEBI:83833"/>
        <dbReference type="ChEBI" id="CHEBI:83834"/>
        <dbReference type="EC" id="5.2.1.8"/>
    </reaction>
</comment>
<evidence type="ECO:0000256" key="5">
    <source>
        <dbReference type="ARBA" id="ARBA00023110"/>
    </source>
</evidence>
<name>A0ABN1LA50_9GAMM</name>
<dbReference type="Gene3D" id="2.40.10.330">
    <property type="match status" value="1"/>
</dbReference>
<evidence type="ECO:0000256" key="9">
    <source>
        <dbReference type="PROSITE-ProRule" id="PRU00277"/>
    </source>
</evidence>
<dbReference type="SUPFAM" id="SSF54534">
    <property type="entry name" value="FKBP-like"/>
    <property type="match status" value="1"/>
</dbReference>
<evidence type="ECO:0000256" key="10">
    <source>
        <dbReference type="RuleBase" id="RU003915"/>
    </source>
</evidence>
<protein>
    <recommendedName>
        <fullName evidence="10">Peptidyl-prolyl cis-trans isomerase</fullName>
        <ecNumber evidence="10">5.2.1.8</ecNumber>
    </recommendedName>
</protein>